<keyword evidence="10" id="KW-0472">Membrane</keyword>
<evidence type="ECO:0000256" key="8">
    <source>
        <dbReference type="ARBA" id="ARBA00023012"/>
    </source>
</evidence>
<keyword evidence="7" id="KW-0067">ATP-binding</keyword>
<keyword evidence="11" id="KW-0732">Signal</keyword>
<dbReference type="EMBL" id="JACHXZ010000002">
    <property type="protein sequence ID" value="MBB3168565.1"/>
    <property type="molecule type" value="Genomic_DNA"/>
</dbReference>
<dbReference type="PROSITE" id="PS50109">
    <property type="entry name" value="HIS_KIN"/>
    <property type="match status" value="1"/>
</dbReference>
<proteinExistence type="predicted"/>
<dbReference type="GO" id="GO:0005524">
    <property type="term" value="F:ATP binding"/>
    <property type="evidence" value="ECO:0007669"/>
    <property type="project" value="UniProtKB-KW"/>
</dbReference>
<dbReference type="SUPFAM" id="SSF55785">
    <property type="entry name" value="PYP-like sensor domain (PAS domain)"/>
    <property type="match status" value="1"/>
</dbReference>
<dbReference type="AlphaFoldDB" id="A0A839UT85"/>
<evidence type="ECO:0000256" key="3">
    <source>
        <dbReference type="ARBA" id="ARBA00022553"/>
    </source>
</evidence>
<keyword evidence="10" id="KW-1133">Transmembrane helix</keyword>
<keyword evidence="6" id="KW-0418">Kinase</keyword>
<dbReference type="PRINTS" id="PR00344">
    <property type="entry name" value="BCTRLSENSOR"/>
</dbReference>
<evidence type="ECO:0000313" key="14">
    <source>
        <dbReference type="EMBL" id="MBB3168565.1"/>
    </source>
</evidence>
<name>A0A839UT85_9GAMM</name>
<dbReference type="GO" id="GO:0000155">
    <property type="term" value="F:phosphorelay sensor kinase activity"/>
    <property type="evidence" value="ECO:0007669"/>
    <property type="project" value="InterPro"/>
</dbReference>
<dbReference type="SUPFAM" id="SSF47384">
    <property type="entry name" value="Homodimeric domain of signal transducing histidine kinase"/>
    <property type="match status" value="1"/>
</dbReference>
<dbReference type="SMART" id="SM00387">
    <property type="entry name" value="HATPase_c"/>
    <property type="match status" value="1"/>
</dbReference>
<evidence type="ECO:0000259" key="13">
    <source>
        <dbReference type="PROSITE" id="PS50112"/>
    </source>
</evidence>
<dbReference type="CDD" id="cd00130">
    <property type="entry name" value="PAS"/>
    <property type="match status" value="1"/>
</dbReference>
<evidence type="ECO:0000256" key="6">
    <source>
        <dbReference type="ARBA" id="ARBA00022777"/>
    </source>
</evidence>
<dbReference type="CDD" id="cd00082">
    <property type="entry name" value="HisKA"/>
    <property type="match status" value="1"/>
</dbReference>
<evidence type="ECO:0000259" key="12">
    <source>
        <dbReference type="PROSITE" id="PS50109"/>
    </source>
</evidence>
<dbReference type="InterPro" id="IPR035965">
    <property type="entry name" value="PAS-like_dom_sf"/>
</dbReference>
<dbReference type="NCBIfam" id="TIGR00229">
    <property type="entry name" value="sensory_box"/>
    <property type="match status" value="1"/>
</dbReference>
<gene>
    <name evidence="14" type="ORF">FHS30_001749</name>
</gene>
<dbReference type="Gene3D" id="3.30.565.10">
    <property type="entry name" value="Histidine kinase-like ATPase, C-terminal domain"/>
    <property type="match status" value="1"/>
</dbReference>
<evidence type="ECO:0000256" key="2">
    <source>
        <dbReference type="ARBA" id="ARBA00012438"/>
    </source>
</evidence>
<feature type="domain" description="Histidine kinase" evidence="12">
    <location>
        <begin position="242"/>
        <end position="489"/>
    </location>
</feature>
<dbReference type="Gene3D" id="1.10.287.130">
    <property type="match status" value="1"/>
</dbReference>
<dbReference type="Gene3D" id="3.30.450.20">
    <property type="entry name" value="PAS domain"/>
    <property type="match status" value="1"/>
</dbReference>
<keyword evidence="3" id="KW-0597">Phosphoprotein</keyword>
<keyword evidence="5" id="KW-0547">Nucleotide-binding</keyword>
<comment type="caution">
    <text evidence="14">The sequence shown here is derived from an EMBL/GenBank/DDBJ whole genome shotgun (WGS) entry which is preliminary data.</text>
</comment>
<evidence type="ECO:0000256" key="11">
    <source>
        <dbReference type="SAM" id="SignalP"/>
    </source>
</evidence>
<evidence type="ECO:0000256" key="1">
    <source>
        <dbReference type="ARBA" id="ARBA00000085"/>
    </source>
</evidence>
<keyword evidence="8" id="KW-0902">Two-component regulatory system</keyword>
<dbReference type="InterPro" id="IPR004358">
    <property type="entry name" value="Sig_transdc_His_kin-like_C"/>
</dbReference>
<dbReference type="SMART" id="SM00091">
    <property type="entry name" value="PAS"/>
    <property type="match status" value="1"/>
</dbReference>
<feature type="domain" description="PAS" evidence="13">
    <location>
        <begin position="108"/>
        <end position="161"/>
    </location>
</feature>
<keyword evidence="15" id="KW-1185">Reference proteome</keyword>
<dbReference type="InterPro" id="IPR000014">
    <property type="entry name" value="PAS"/>
</dbReference>
<dbReference type="InterPro" id="IPR003661">
    <property type="entry name" value="HisK_dim/P_dom"/>
</dbReference>
<evidence type="ECO:0000256" key="10">
    <source>
        <dbReference type="SAM" id="Phobius"/>
    </source>
</evidence>
<evidence type="ECO:0000256" key="9">
    <source>
        <dbReference type="SAM" id="Coils"/>
    </source>
</evidence>
<dbReference type="PANTHER" id="PTHR43065:SF42">
    <property type="entry name" value="TWO-COMPONENT SENSOR PPRA"/>
    <property type="match status" value="1"/>
</dbReference>
<dbReference type="Proteomes" id="UP000559987">
    <property type="component" value="Unassembled WGS sequence"/>
</dbReference>
<evidence type="ECO:0000256" key="5">
    <source>
        <dbReference type="ARBA" id="ARBA00022741"/>
    </source>
</evidence>
<dbReference type="SUPFAM" id="SSF55874">
    <property type="entry name" value="ATPase domain of HSP90 chaperone/DNA topoisomerase II/histidine kinase"/>
    <property type="match status" value="1"/>
</dbReference>
<dbReference type="PANTHER" id="PTHR43065">
    <property type="entry name" value="SENSOR HISTIDINE KINASE"/>
    <property type="match status" value="1"/>
</dbReference>
<keyword evidence="9" id="KW-0175">Coiled coil</keyword>
<dbReference type="Pfam" id="PF02518">
    <property type="entry name" value="HATPase_c"/>
    <property type="match status" value="1"/>
</dbReference>
<dbReference type="InterPro" id="IPR013767">
    <property type="entry name" value="PAS_fold"/>
</dbReference>
<dbReference type="EC" id="2.7.13.3" evidence="2"/>
<dbReference type="InterPro" id="IPR036890">
    <property type="entry name" value="HATPase_C_sf"/>
</dbReference>
<dbReference type="RefSeq" id="WP_183910038.1">
    <property type="nucleotide sequence ID" value="NZ_JACHXZ010000002.1"/>
</dbReference>
<dbReference type="Pfam" id="PF00512">
    <property type="entry name" value="HisKA"/>
    <property type="match status" value="1"/>
</dbReference>
<keyword evidence="10" id="KW-0812">Transmembrane</keyword>
<dbReference type="Pfam" id="PF00989">
    <property type="entry name" value="PAS"/>
    <property type="match status" value="1"/>
</dbReference>
<feature type="coiled-coil region" evidence="9">
    <location>
        <begin position="52"/>
        <end position="83"/>
    </location>
</feature>
<protein>
    <recommendedName>
        <fullName evidence="2">histidine kinase</fullName>
        <ecNumber evidence="2">2.7.13.3</ecNumber>
    </recommendedName>
</protein>
<sequence length="491" mass="54948">MPWNTLRPTPWTALLLLLASPQLHAATGDSTPLGFWILASLSVLQAAMIFLLQKSRIKYKRARNNLEAAKAGLEHRIEERTESLRTSNNQLSDALARHEIAEELLRETQDYLHSIINSMPSVLIGVSRQGLVTLWNAAAERQLGISSRKALGQPIDDVYPEIAITTDTIEMAIDSQVPQTLENIQQGAGSNCRYSDITVYPLMALELGGAVIRIDDVTLRVRVETMMIQNEKMLSLGELAAGMAHEINNPLAAILNNVQNITRRLDPSLPMNREQATQLSVDLEQLKRYLDQREIPKFLQHIREAGERSARIVSNMLEFSRNQYRDHQPTHIPELLNNSLELAIHSMQLDTGEETELPRIQKNYATNLPPLTCSAVEIQQVILNLLRNAFQAFKQQDYGAPLNPTITLNAYQENDWFCIEVADNGPGIQESVRRHIFEPFFTTKEVGQGTGLGLSVSYFIITEHHGGTIQVESTPGLGSCFKIRLPGTPSH</sequence>
<dbReference type="InterPro" id="IPR003594">
    <property type="entry name" value="HATPase_dom"/>
</dbReference>
<feature type="chain" id="PRO_5033034718" description="histidine kinase" evidence="11">
    <location>
        <begin position="26"/>
        <end position="491"/>
    </location>
</feature>
<keyword evidence="4" id="KW-0808">Transferase</keyword>
<evidence type="ECO:0000256" key="7">
    <source>
        <dbReference type="ARBA" id="ARBA00022840"/>
    </source>
</evidence>
<accession>A0A839UT85</accession>
<evidence type="ECO:0000313" key="15">
    <source>
        <dbReference type="Proteomes" id="UP000559987"/>
    </source>
</evidence>
<dbReference type="InterPro" id="IPR036097">
    <property type="entry name" value="HisK_dim/P_sf"/>
</dbReference>
<feature type="transmembrane region" description="Helical" evidence="10">
    <location>
        <begin position="35"/>
        <end position="53"/>
    </location>
</feature>
<reference evidence="14 15" key="1">
    <citation type="submission" date="2020-08" db="EMBL/GenBank/DDBJ databases">
        <title>Genomic Encyclopedia of Type Strains, Phase III (KMG-III): the genomes of soil and plant-associated and newly described type strains.</title>
        <authorList>
            <person name="Whitman W."/>
        </authorList>
    </citation>
    <scope>NUCLEOTIDE SEQUENCE [LARGE SCALE GENOMIC DNA]</scope>
    <source>
        <strain evidence="14 15">CECT 8571</strain>
    </source>
</reference>
<dbReference type="PROSITE" id="PS50112">
    <property type="entry name" value="PAS"/>
    <property type="match status" value="1"/>
</dbReference>
<dbReference type="SMART" id="SM00388">
    <property type="entry name" value="HisKA"/>
    <property type="match status" value="1"/>
</dbReference>
<evidence type="ECO:0000256" key="4">
    <source>
        <dbReference type="ARBA" id="ARBA00022679"/>
    </source>
</evidence>
<feature type="signal peptide" evidence="11">
    <location>
        <begin position="1"/>
        <end position="25"/>
    </location>
</feature>
<dbReference type="GO" id="GO:0006355">
    <property type="term" value="P:regulation of DNA-templated transcription"/>
    <property type="evidence" value="ECO:0007669"/>
    <property type="project" value="InterPro"/>
</dbReference>
<organism evidence="14 15">
    <name type="scientific">Simiduia aestuariiviva</name>
    <dbReference type="NCBI Taxonomy" id="1510459"/>
    <lineage>
        <taxon>Bacteria</taxon>
        <taxon>Pseudomonadati</taxon>
        <taxon>Pseudomonadota</taxon>
        <taxon>Gammaproteobacteria</taxon>
        <taxon>Cellvibrionales</taxon>
        <taxon>Cellvibrionaceae</taxon>
        <taxon>Simiduia</taxon>
    </lineage>
</organism>
<comment type="catalytic activity">
    <reaction evidence="1">
        <text>ATP + protein L-histidine = ADP + protein N-phospho-L-histidine.</text>
        <dbReference type="EC" id="2.7.13.3"/>
    </reaction>
</comment>
<dbReference type="InterPro" id="IPR005467">
    <property type="entry name" value="His_kinase_dom"/>
</dbReference>